<proteinExistence type="inferred from homology"/>
<protein>
    <recommendedName>
        <fullName evidence="14">Galactosyltransferase C-terminal domain-containing protein</fullName>
    </recommendedName>
</protein>
<comment type="subcellular location">
    <subcellularLocation>
        <location evidence="1">Membrane</location>
        <topology evidence="1">Single-pass type II membrane protein</topology>
    </subcellularLocation>
</comment>
<evidence type="ECO:0000256" key="2">
    <source>
        <dbReference type="ARBA" id="ARBA00004922"/>
    </source>
</evidence>
<evidence type="ECO:0000256" key="6">
    <source>
        <dbReference type="ARBA" id="ARBA00022692"/>
    </source>
</evidence>
<evidence type="ECO:0000256" key="10">
    <source>
        <dbReference type="ARBA" id="ARBA00023180"/>
    </source>
</evidence>
<evidence type="ECO:0000256" key="4">
    <source>
        <dbReference type="ARBA" id="ARBA00022676"/>
    </source>
</evidence>
<evidence type="ECO:0000256" key="3">
    <source>
        <dbReference type="ARBA" id="ARBA00005735"/>
    </source>
</evidence>
<sequence>MENDTSSVDVNTMDTNINTNENITFEINNSEECTCDKNDPTIKHGPLCPGAPRPDLSNNEIPASPNIPSLIFIIPYRDREQQMLFFKRQMAYVLEDYNKDDYRIFFVHQTDKREFNRGAMKNIGYMAVCDMYPDDYKNITLVFNDVDTMPYTKNFLNYKTTTGVVKHFYGHKHVLGGIVSITAGDFEKIRGFPNFWAWGYEDNLLQKRVLQHGLRIDRSQFYNIMDKNIMHLFDGLERIVNKTEFDNYIQNTTEGWHSIRNLKYSVNETTGFIDVVTFDTPRVANSAENKVHDLRNGNRPFPGNYSNRKPARMGMII</sequence>
<dbReference type="InterPro" id="IPR027995">
    <property type="entry name" value="Galactosyl_T_N"/>
</dbReference>
<reference evidence="13" key="1">
    <citation type="journal article" date="2020" name="Nature">
        <title>Giant virus diversity and host interactions through global metagenomics.</title>
        <authorList>
            <person name="Schulz F."/>
            <person name="Roux S."/>
            <person name="Paez-Espino D."/>
            <person name="Jungbluth S."/>
            <person name="Walsh D.A."/>
            <person name="Denef V.J."/>
            <person name="McMahon K.D."/>
            <person name="Konstantinidis K.T."/>
            <person name="Eloe-Fadrosh E.A."/>
            <person name="Kyrpides N.C."/>
            <person name="Woyke T."/>
        </authorList>
    </citation>
    <scope>NUCLEOTIDE SEQUENCE</scope>
    <source>
        <strain evidence="13">GVMAG-M-3300023179-90</strain>
    </source>
</reference>
<comment type="similarity">
    <text evidence="3">Belongs to the glycosyltransferase 7 family.</text>
</comment>
<keyword evidence="8" id="KW-1133">Transmembrane helix</keyword>
<evidence type="ECO:0000259" key="12">
    <source>
        <dbReference type="Pfam" id="PF13733"/>
    </source>
</evidence>
<evidence type="ECO:0000256" key="8">
    <source>
        <dbReference type="ARBA" id="ARBA00022989"/>
    </source>
</evidence>
<dbReference type="UniPathway" id="UPA00378"/>
<dbReference type="Pfam" id="PF02709">
    <property type="entry name" value="Glyco_transf_7C"/>
    <property type="match status" value="1"/>
</dbReference>
<dbReference type="SUPFAM" id="SSF53448">
    <property type="entry name" value="Nucleotide-diphospho-sugar transferases"/>
    <property type="match status" value="1"/>
</dbReference>
<evidence type="ECO:0000256" key="7">
    <source>
        <dbReference type="ARBA" id="ARBA00022968"/>
    </source>
</evidence>
<dbReference type="PANTHER" id="PTHR19300:SF57">
    <property type="entry name" value="BETA-1,4-N-ACETYLGALACTOSAMINYLTRANSFERASE"/>
    <property type="match status" value="1"/>
</dbReference>
<dbReference type="GO" id="GO:0016020">
    <property type="term" value="C:membrane"/>
    <property type="evidence" value="ECO:0007669"/>
    <property type="project" value="UniProtKB-SubCell"/>
</dbReference>
<dbReference type="PANTHER" id="PTHR19300">
    <property type="entry name" value="BETA-1,4-GALACTOSYLTRANSFERASE"/>
    <property type="match status" value="1"/>
</dbReference>
<keyword evidence="9" id="KW-0472">Membrane</keyword>
<keyword evidence="4" id="KW-0328">Glycosyltransferase</keyword>
<dbReference type="GO" id="GO:0005975">
    <property type="term" value="P:carbohydrate metabolic process"/>
    <property type="evidence" value="ECO:0007669"/>
    <property type="project" value="InterPro"/>
</dbReference>
<comment type="pathway">
    <text evidence="2">Protein modification; protein glycosylation.</text>
</comment>
<dbReference type="Pfam" id="PF13733">
    <property type="entry name" value="Glyco_transf_7N"/>
    <property type="match status" value="1"/>
</dbReference>
<evidence type="ECO:0000259" key="11">
    <source>
        <dbReference type="Pfam" id="PF02709"/>
    </source>
</evidence>
<organism evidence="13">
    <name type="scientific">viral metagenome</name>
    <dbReference type="NCBI Taxonomy" id="1070528"/>
    <lineage>
        <taxon>unclassified sequences</taxon>
        <taxon>metagenomes</taxon>
        <taxon>organismal metagenomes</taxon>
    </lineage>
</organism>
<dbReference type="InterPro" id="IPR029044">
    <property type="entry name" value="Nucleotide-diphossugar_trans"/>
</dbReference>
<dbReference type="InterPro" id="IPR027791">
    <property type="entry name" value="Galactosyl_T_C"/>
</dbReference>
<keyword evidence="10" id="KW-0325">Glycoprotein</keyword>
<feature type="domain" description="Galactosyltransferase C-terminal" evidence="11">
    <location>
        <begin position="169"/>
        <end position="221"/>
    </location>
</feature>
<dbReference type="AlphaFoldDB" id="A0A6C0HDA2"/>
<dbReference type="GO" id="GO:0008378">
    <property type="term" value="F:galactosyltransferase activity"/>
    <property type="evidence" value="ECO:0007669"/>
    <property type="project" value="TreeGrafter"/>
</dbReference>
<evidence type="ECO:0000313" key="13">
    <source>
        <dbReference type="EMBL" id="QHT77983.1"/>
    </source>
</evidence>
<name>A0A6C0HDA2_9ZZZZ</name>
<dbReference type="EMBL" id="MN739924">
    <property type="protein sequence ID" value="QHT77983.1"/>
    <property type="molecule type" value="Genomic_DNA"/>
</dbReference>
<accession>A0A6C0HDA2</accession>
<dbReference type="PRINTS" id="PR02050">
    <property type="entry name" value="B14GALTRFASE"/>
</dbReference>
<evidence type="ECO:0000256" key="9">
    <source>
        <dbReference type="ARBA" id="ARBA00023136"/>
    </source>
</evidence>
<keyword evidence="7" id="KW-0735">Signal-anchor</keyword>
<evidence type="ECO:0008006" key="14">
    <source>
        <dbReference type="Google" id="ProtNLM"/>
    </source>
</evidence>
<keyword evidence="6" id="KW-0812">Transmembrane</keyword>
<dbReference type="InterPro" id="IPR003859">
    <property type="entry name" value="Galactosyl_T"/>
</dbReference>
<evidence type="ECO:0000256" key="5">
    <source>
        <dbReference type="ARBA" id="ARBA00022679"/>
    </source>
</evidence>
<evidence type="ECO:0000256" key="1">
    <source>
        <dbReference type="ARBA" id="ARBA00004606"/>
    </source>
</evidence>
<dbReference type="Gene3D" id="3.90.550.10">
    <property type="entry name" value="Spore Coat Polysaccharide Biosynthesis Protein SpsA, Chain A"/>
    <property type="match status" value="1"/>
</dbReference>
<dbReference type="GO" id="GO:0005794">
    <property type="term" value="C:Golgi apparatus"/>
    <property type="evidence" value="ECO:0007669"/>
    <property type="project" value="TreeGrafter"/>
</dbReference>
<feature type="domain" description="Galactosyltransferase N-terminal" evidence="12">
    <location>
        <begin position="71"/>
        <end position="152"/>
    </location>
</feature>
<keyword evidence="5" id="KW-0808">Transferase</keyword>